<dbReference type="GO" id="GO:0006508">
    <property type="term" value="P:proteolysis"/>
    <property type="evidence" value="ECO:0007669"/>
    <property type="project" value="UniProtKB-KW"/>
</dbReference>
<dbReference type="SMART" id="SM00848">
    <property type="entry name" value="Inhibitor_I29"/>
    <property type="match status" value="1"/>
</dbReference>
<organism evidence="12">
    <name type="scientific">Pseudococcomyxa simplex</name>
    <dbReference type="NCBI Taxonomy" id="464287"/>
    <lineage>
        <taxon>Eukaryota</taxon>
        <taxon>Viridiplantae</taxon>
        <taxon>Chlorophyta</taxon>
        <taxon>core chlorophytes</taxon>
        <taxon>Trebouxiophyceae</taxon>
        <taxon>Chlorellales</taxon>
        <taxon>Oocystaceae</taxon>
        <taxon>Pseudococcomyxa</taxon>
    </lineage>
</organism>
<dbReference type="InterPro" id="IPR025661">
    <property type="entry name" value="Pept_asp_AS"/>
</dbReference>
<feature type="region of interest" description="Disordered" evidence="7">
    <location>
        <begin position="352"/>
        <end position="375"/>
    </location>
</feature>
<dbReference type="Gene3D" id="3.90.70.10">
    <property type="entry name" value="Cysteine proteinases"/>
    <property type="match status" value="1"/>
</dbReference>
<dbReference type="SMART" id="SM00277">
    <property type="entry name" value="GRAN"/>
    <property type="match status" value="1"/>
</dbReference>
<feature type="domain" description="Peptidase C1A papain C-terminal" evidence="10">
    <location>
        <begin position="136"/>
        <end position="351"/>
    </location>
</feature>
<dbReference type="PROSITE" id="PS00639">
    <property type="entry name" value="THIOL_PROTEASE_HIS"/>
    <property type="match status" value="1"/>
</dbReference>
<evidence type="ECO:0000259" key="10">
    <source>
        <dbReference type="SMART" id="SM00645"/>
    </source>
</evidence>
<evidence type="ECO:0000256" key="6">
    <source>
        <dbReference type="ARBA" id="ARBA00023180"/>
    </source>
</evidence>
<dbReference type="InterPro" id="IPR038765">
    <property type="entry name" value="Papain-like_cys_pep_sf"/>
</dbReference>
<feature type="compositionally biased region" description="Pro residues" evidence="7">
    <location>
        <begin position="355"/>
        <end position="375"/>
    </location>
</feature>
<dbReference type="EMBL" id="MT438873">
    <property type="protein sequence ID" value="QOL01120.1"/>
    <property type="molecule type" value="mRNA"/>
</dbReference>
<evidence type="ECO:0000256" key="2">
    <source>
        <dbReference type="ARBA" id="ARBA00022670"/>
    </source>
</evidence>
<dbReference type="PROSITE" id="PS51257">
    <property type="entry name" value="PROKAR_LIPOPROTEIN"/>
    <property type="match status" value="1"/>
</dbReference>
<name>A0A7L9QE49_9CHLO</name>
<dbReference type="Pfam" id="PF00396">
    <property type="entry name" value="Granulin"/>
    <property type="match status" value="1"/>
</dbReference>
<keyword evidence="4" id="KW-0788">Thiol protease</keyword>
<dbReference type="InterPro" id="IPR000668">
    <property type="entry name" value="Peptidase_C1A_C"/>
</dbReference>
<protein>
    <submittedName>
        <fullName evidence="12">Putative extracellular protein CSOL_046a</fullName>
    </submittedName>
</protein>
<dbReference type="InterPro" id="IPR013201">
    <property type="entry name" value="Prot_inhib_I29"/>
</dbReference>
<evidence type="ECO:0000256" key="7">
    <source>
        <dbReference type="SAM" id="MobiDB-lite"/>
    </source>
</evidence>
<evidence type="ECO:0000259" key="9">
    <source>
        <dbReference type="SMART" id="SM00277"/>
    </source>
</evidence>
<reference evidence="12" key="1">
    <citation type="journal article" date="2020" name="Microb. Ecol.">
        <title>The Under-explored Extracellular Proteome of Aero-Terrestrial Microalgae Provides Clues on Different Mechanisms of Desiccation Tolerance in Non-Model Organisms.</title>
        <authorList>
            <person name="Gonzalez-Hourcade M."/>
            <person name="Del Campo E.M."/>
            <person name="Casano L.M."/>
        </authorList>
    </citation>
    <scope>NUCLEOTIDE SEQUENCE</scope>
    <source>
        <strain evidence="12">SAG 216-12</strain>
    </source>
</reference>
<dbReference type="InterPro" id="IPR039417">
    <property type="entry name" value="Peptidase_C1A_papain-like"/>
</dbReference>
<dbReference type="Pfam" id="PF08246">
    <property type="entry name" value="Inhibitor_I29"/>
    <property type="match status" value="1"/>
</dbReference>
<feature type="signal peptide" evidence="8">
    <location>
        <begin position="1"/>
        <end position="19"/>
    </location>
</feature>
<evidence type="ECO:0000256" key="3">
    <source>
        <dbReference type="ARBA" id="ARBA00022801"/>
    </source>
</evidence>
<feature type="domain" description="Granulins" evidence="9">
    <location>
        <begin position="381"/>
        <end position="438"/>
    </location>
</feature>
<dbReference type="InterPro" id="IPR025660">
    <property type="entry name" value="Pept_his_AS"/>
</dbReference>
<dbReference type="Gene3D" id="2.10.25.160">
    <property type="entry name" value="Granulin"/>
    <property type="match status" value="1"/>
</dbReference>
<dbReference type="InterPro" id="IPR013128">
    <property type="entry name" value="Peptidase_C1A"/>
</dbReference>
<dbReference type="AlphaFoldDB" id="A0A7L9QE49"/>
<keyword evidence="6" id="KW-0325">Glycoprotein</keyword>
<dbReference type="FunFam" id="3.90.70.10:FF:000068">
    <property type="entry name" value="Cysteine protease 1"/>
    <property type="match status" value="1"/>
</dbReference>
<feature type="domain" description="Cathepsin propeptide inhibitor" evidence="11">
    <location>
        <begin position="48"/>
        <end position="105"/>
    </location>
</feature>
<evidence type="ECO:0000259" key="11">
    <source>
        <dbReference type="SMART" id="SM00848"/>
    </source>
</evidence>
<keyword evidence="5" id="KW-1015">Disulfide bond</keyword>
<dbReference type="SMART" id="SM00645">
    <property type="entry name" value="Pept_C1"/>
    <property type="match status" value="1"/>
</dbReference>
<dbReference type="SUPFAM" id="SSF54001">
    <property type="entry name" value="Cysteine proteinases"/>
    <property type="match status" value="1"/>
</dbReference>
<sequence>MGSLVRGLVLLSLVAAACAASVEWHAVKEPEHHVAAAKLAKGNPRAAFSDWVEHLQKAYKDNVEEYERRFSVWLDNLEFVHSHNEKESTFKLGLTNFADLTHDEYRQHALGYRPELKGTGLGTGKSTGFKYADYEAPPSIDWRKKGAVTDVKNQQQCGSCWAFSTTGSVEGANAIYSGELLSLSEQELVDCDVTQDHGCHGGLMDFAFSFIIRNGGIDTEKDYKYKAQDGVCNIAKEKRHVVTIDSYEDVPPNDESALKKAAANQPISVAIEADQREFQLYAGGVFDAPCGTALDHGVLVVGYGSDNGTDYWIVKNSWGDFWGDSGYIRLARGIANSAGQCGIAMQASYPIKKTPNPPTPPPVPPPAPGPPSPPSPKPEVCDTATSCPPASTCCCMREFFGYCFTWACCPLKEATCCDDHEHCCPSNLPVCDTVAGRCLSGNEDDWESSVPWVSKVPLHCGHMTCSVEYAKKNVLDVLHLPISECPFYRGYTRSRRCSYWDWRACMVF</sequence>
<evidence type="ECO:0000256" key="1">
    <source>
        <dbReference type="ARBA" id="ARBA00008455"/>
    </source>
</evidence>
<dbReference type="PANTHER" id="PTHR12411">
    <property type="entry name" value="CYSTEINE PROTEASE FAMILY C1-RELATED"/>
    <property type="match status" value="1"/>
</dbReference>
<dbReference type="InterPro" id="IPR000169">
    <property type="entry name" value="Pept_cys_AS"/>
</dbReference>
<dbReference type="SUPFAM" id="SSF57277">
    <property type="entry name" value="Granulin repeat"/>
    <property type="match status" value="1"/>
</dbReference>
<dbReference type="InterPro" id="IPR000118">
    <property type="entry name" value="Granulin"/>
</dbReference>
<dbReference type="CDD" id="cd02248">
    <property type="entry name" value="Peptidase_C1A"/>
    <property type="match status" value="1"/>
</dbReference>
<dbReference type="GO" id="GO:0008234">
    <property type="term" value="F:cysteine-type peptidase activity"/>
    <property type="evidence" value="ECO:0007669"/>
    <property type="project" value="UniProtKB-KW"/>
</dbReference>
<evidence type="ECO:0000313" key="12">
    <source>
        <dbReference type="EMBL" id="QOL01120.1"/>
    </source>
</evidence>
<comment type="similarity">
    <text evidence="1">Belongs to the peptidase C1 family.</text>
</comment>
<accession>A0A7L9QE49</accession>
<keyword evidence="8" id="KW-0732">Signal</keyword>
<feature type="chain" id="PRO_5029686957" evidence="8">
    <location>
        <begin position="20"/>
        <end position="508"/>
    </location>
</feature>
<dbReference type="PROSITE" id="PS00640">
    <property type="entry name" value="THIOL_PROTEASE_ASN"/>
    <property type="match status" value="1"/>
</dbReference>
<evidence type="ECO:0000256" key="5">
    <source>
        <dbReference type="ARBA" id="ARBA00023157"/>
    </source>
</evidence>
<keyword evidence="2" id="KW-0645">Protease</keyword>
<dbReference type="PROSITE" id="PS00139">
    <property type="entry name" value="THIOL_PROTEASE_CYS"/>
    <property type="match status" value="1"/>
</dbReference>
<keyword evidence="3" id="KW-0378">Hydrolase</keyword>
<evidence type="ECO:0000256" key="8">
    <source>
        <dbReference type="SAM" id="SignalP"/>
    </source>
</evidence>
<proteinExistence type="evidence at transcript level"/>
<evidence type="ECO:0000256" key="4">
    <source>
        <dbReference type="ARBA" id="ARBA00022807"/>
    </source>
</evidence>
<dbReference type="InterPro" id="IPR037277">
    <property type="entry name" value="Granulin_sf"/>
</dbReference>
<dbReference type="PRINTS" id="PR00705">
    <property type="entry name" value="PAPAIN"/>
</dbReference>
<dbReference type="Pfam" id="PF00112">
    <property type="entry name" value="Peptidase_C1"/>
    <property type="match status" value="1"/>
</dbReference>